<organism evidence="4">
    <name type="scientific">Grosmannia clavigera (strain kw1407 / UAMH 11150)</name>
    <name type="common">Blue stain fungus</name>
    <name type="synonym">Graphiocladiella clavigera</name>
    <dbReference type="NCBI Taxonomy" id="655863"/>
    <lineage>
        <taxon>Eukaryota</taxon>
        <taxon>Fungi</taxon>
        <taxon>Dikarya</taxon>
        <taxon>Ascomycota</taxon>
        <taxon>Pezizomycotina</taxon>
        <taxon>Sordariomycetes</taxon>
        <taxon>Sordariomycetidae</taxon>
        <taxon>Ophiostomatales</taxon>
        <taxon>Ophiostomataceae</taxon>
        <taxon>Leptographium</taxon>
    </lineage>
</organism>
<sequence>MPTSAKMSSPLPPTAPLVDASGPVSPPETAPLQAWANQELHEKVIDVGTGTGIWAIDFADEYPEAVVIGFDLSPIQPIWVPPNVKFLVDDFNAEWLYGDDNDYVHLRTLVGCVTDWTSLFSKAYASLKPGGWVESCDNNGGYQSDDGSLTKNMALYQYKHIFIEAFEKMGFEARTMIVDENIQRKAIEEAGFINIHEKIIKVPTSEWSDDPKLKEIGTFTRVAHQDVEGLVGLCATELGWSKEEIMVYAANMRKELRNPSIHSYILAKVVWAQKPHSK</sequence>
<dbReference type="GeneID" id="25980830"/>
<dbReference type="AlphaFoldDB" id="F0XQE5"/>
<dbReference type="HOGENOM" id="CLU_010595_2_2_1"/>
<keyword evidence="3" id="KW-0489">Methyltransferase</keyword>
<keyword evidence="3" id="KW-0808">Transferase</keyword>
<dbReference type="eggNOG" id="ENOG502QSKG">
    <property type="taxonomic scope" value="Eukaryota"/>
</dbReference>
<dbReference type="PANTHER" id="PTHR43591">
    <property type="entry name" value="METHYLTRANSFERASE"/>
    <property type="match status" value="1"/>
</dbReference>
<name>F0XQE5_GROCL</name>
<dbReference type="CDD" id="cd02440">
    <property type="entry name" value="AdoMet_MTases"/>
    <property type="match status" value="1"/>
</dbReference>
<dbReference type="SUPFAM" id="SSF53335">
    <property type="entry name" value="S-adenosyl-L-methionine-dependent methyltransferases"/>
    <property type="match status" value="1"/>
</dbReference>
<dbReference type="Gene3D" id="3.40.50.150">
    <property type="entry name" value="Vaccinia Virus protein VP39"/>
    <property type="match status" value="1"/>
</dbReference>
<dbReference type="Proteomes" id="UP000007796">
    <property type="component" value="Unassembled WGS sequence"/>
</dbReference>
<dbReference type="InterPro" id="IPR029063">
    <property type="entry name" value="SAM-dependent_MTases_sf"/>
</dbReference>
<dbReference type="EMBL" id="GL629801">
    <property type="protein sequence ID" value="EFX00298.1"/>
    <property type="molecule type" value="Genomic_DNA"/>
</dbReference>
<evidence type="ECO:0000313" key="4">
    <source>
        <dbReference type="Proteomes" id="UP000007796"/>
    </source>
</evidence>
<dbReference type="OrthoDB" id="2013972at2759"/>
<gene>
    <name evidence="3" type="ORF">CMQ_7300</name>
</gene>
<comment type="similarity">
    <text evidence="1">Belongs to the methyltransferase superfamily. LaeA methyltransferase family.</text>
</comment>
<keyword evidence="4" id="KW-1185">Reference proteome</keyword>
<dbReference type="STRING" id="655863.F0XQE5"/>
<accession>F0XQE5</accession>
<proteinExistence type="inferred from homology"/>
<evidence type="ECO:0000256" key="2">
    <source>
        <dbReference type="SAM" id="MobiDB-lite"/>
    </source>
</evidence>
<dbReference type="InParanoid" id="F0XQE5"/>
<dbReference type="GO" id="GO:0008168">
    <property type="term" value="F:methyltransferase activity"/>
    <property type="evidence" value="ECO:0007669"/>
    <property type="project" value="UniProtKB-KW"/>
</dbReference>
<evidence type="ECO:0000256" key="1">
    <source>
        <dbReference type="ARBA" id="ARBA00038158"/>
    </source>
</evidence>
<dbReference type="Pfam" id="PF13489">
    <property type="entry name" value="Methyltransf_23"/>
    <property type="match status" value="1"/>
</dbReference>
<dbReference type="PANTHER" id="PTHR43591:SF10">
    <property type="entry name" value="ABC TRANSMEMBRANE TYPE-1 DOMAIN-CONTAINING PROTEIN-RELATED"/>
    <property type="match status" value="1"/>
</dbReference>
<reference evidence="3 4" key="1">
    <citation type="journal article" date="2011" name="Proc. Natl. Acad. Sci. U.S.A.">
        <title>Genome and transcriptome analyses of the mountain pine beetle-fungal symbiont Grosmannia clavigera, a lodgepole pine pathogen.</title>
        <authorList>
            <person name="DiGuistini S."/>
            <person name="Wang Y."/>
            <person name="Liao N.Y."/>
            <person name="Taylor G."/>
            <person name="Tanguay P."/>
            <person name="Feau N."/>
            <person name="Henrissat B."/>
            <person name="Chan S.K."/>
            <person name="Hesse-Orce U."/>
            <person name="Alamouti S.M."/>
            <person name="Tsui C.K.M."/>
            <person name="Docking R.T."/>
            <person name="Levasseur A."/>
            <person name="Haridas S."/>
            <person name="Robertson G."/>
            <person name="Birol I."/>
            <person name="Holt R.A."/>
            <person name="Marra M.A."/>
            <person name="Hamelin R.C."/>
            <person name="Hirst M."/>
            <person name="Jones S.J.M."/>
            <person name="Bohlmann J."/>
            <person name="Breuil C."/>
        </authorList>
    </citation>
    <scope>NUCLEOTIDE SEQUENCE [LARGE SCALE GENOMIC DNA]</scope>
    <source>
        <strain evidence="4">kw1407 / UAMH 11150</strain>
    </source>
</reference>
<evidence type="ECO:0000313" key="3">
    <source>
        <dbReference type="EMBL" id="EFX00298.1"/>
    </source>
</evidence>
<protein>
    <submittedName>
        <fullName evidence="3">Methyltransferase type 12</fullName>
    </submittedName>
</protein>
<feature type="region of interest" description="Disordered" evidence="2">
    <location>
        <begin position="1"/>
        <end position="29"/>
    </location>
</feature>
<dbReference type="RefSeq" id="XP_014169780.1">
    <property type="nucleotide sequence ID" value="XM_014314305.1"/>
</dbReference>
<dbReference type="GO" id="GO:0032259">
    <property type="term" value="P:methylation"/>
    <property type="evidence" value="ECO:0007669"/>
    <property type="project" value="UniProtKB-KW"/>
</dbReference>